<organism evidence="9 10">
    <name type="scientific">Taxus chinensis</name>
    <name type="common">Chinese yew</name>
    <name type="synonym">Taxus wallichiana var. chinensis</name>
    <dbReference type="NCBI Taxonomy" id="29808"/>
    <lineage>
        <taxon>Eukaryota</taxon>
        <taxon>Viridiplantae</taxon>
        <taxon>Streptophyta</taxon>
        <taxon>Embryophyta</taxon>
        <taxon>Tracheophyta</taxon>
        <taxon>Spermatophyta</taxon>
        <taxon>Pinopsida</taxon>
        <taxon>Pinidae</taxon>
        <taxon>Conifers II</taxon>
        <taxon>Cupressales</taxon>
        <taxon>Taxaceae</taxon>
        <taxon>Taxus</taxon>
    </lineage>
</organism>
<dbReference type="InterPro" id="IPR036915">
    <property type="entry name" value="Cyclin-like_sf"/>
</dbReference>
<keyword evidence="10" id="KW-1185">Reference proteome</keyword>
<dbReference type="PANTHER" id="PTHR10177">
    <property type="entry name" value="CYCLINS"/>
    <property type="match status" value="1"/>
</dbReference>
<proteinExistence type="inferred from homology"/>
<feature type="region of interest" description="Disordered" evidence="6">
    <location>
        <begin position="75"/>
        <end position="99"/>
    </location>
</feature>
<dbReference type="InterPro" id="IPR004367">
    <property type="entry name" value="Cyclin_C-dom"/>
</dbReference>
<dbReference type="GO" id="GO:0051301">
    <property type="term" value="P:cell division"/>
    <property type="evidence" value="ECO:0007669"/>
    <property type="project" value="UniProtKB-KW"/>
</dbReference>
<dbReference type="Gene3D" id="1.10.472.10">
    <property type="entry name" value="Cyclin-like"/>
    <property type="match status" value="2"/>
</dbReference>
<dbReference type="FunFam" id="1.10.472.10:FF:000013">
    <property type="entry name" value="Cyclin A1"/>
    <property type="match status" value="1"/>
</dbReference>
<feature type="non-terminal residue" evidence="9">
    <location>
        <position position="410"/>
    </location>
</feature>
<keyword evidence="4" id="KW-0131">Cell cycle</keyword>
<feature type="region of interest" description="Disordered" evidence="6">
    <location>
        <begin position="12"/>
        <end position="59"/>
    </location>
</feature>
<dbReference type="AlphaFoldDB" id="A0AA38G1F2"/>
<gene>
    <name evidence="9" type="ORF">KI387_022919</name>
</gene>
<dbReference type="SMART" id="SM01332">
    <property type="entry name" value="Cyclin_C"/>
    <property type="match status" value="1"/>
</dbReference>
<dbReference type="PROSITE" id="PS00292">
    <property type="entry name" value="CYCLINS"/>
    <property type="match status" value="1"/>
</dbReference>
<accession>A0AA38G1F2</accession>
<feature type="region of interest" description="Disordered" evidence="6">
    <location>
        <begin position="137"/>
        <end position="159"/>
    </location>
</feature>
<keyword evidence="2" id="KW-0132">Cell division</keyword>
<name>A0AA38G1F2_TAXCH</name>
<dbReference type="FunFam" id="1.10.472.10:FF:000167">
    <property type="entry name" value="Mitotic cyclin 6"/>
    <property type="match status" value="1"/>
</dbReference>
<comment type="similarity">
    <text evidence="1">Belongs to the cyclin family. Cyclin AB subfamily.</text>
</comment>
<feature type="domain" description="Cyclin C-terminal" evidence="8">
    <location>
        <begin position="298"/>
        <end position="410"/>
    </location>
</feature>
<feature type="domain" description="Cyclin-like" evidence="7">
    <location>
        <begin position="205"/>
        <end position="289"/>
    </location>
</feature>
<dbReference type="InterPro" id="IPR039361">
    <property type="entry name" value="Cyclin"/>
</dbReference>
<dbReference type="InterPro" id="IPR048258">
    <property type="entry name" value="Cyclins_cyclin-box"/>
</dbReference>
<dbReference type="InterPro" id="IPR046965">
    <property type="entry name" value="Cyclin_A/B-like"/>
</dbReference>
<comment type="caution">
    <text evidence="9">The sequence shown here is derived from an EMBL/GenBank/DDBJ whole genome shotgun (WGS) entry which is preliminary data.</text>
</comment>
<reference evidence="9 10" key="1">
    <citation type="journal article" date="2021" name="Nat. Plants">
        <title>The Taxus genome provides insights into paclitaxel biosynthesis.</title>
        <authorList>
            <person name="Xiong X."/>
            <person name="Gou J."/>
            <person name="Liao Q."/>
            <person name="Li Y."/>
            <person name="Zhou Q."/>
            <person name="Bi G."/>
            <person name="Li C."/>
            <person name="Du R."/>
            <person name="Wang X."/>
            <person name="Sun T."/>
            <person name="Guo L."/>
            <person name="Liang H."/>
            <person name="Lu P."/>
            <person name="Wu Y."/>
            <person name="Zhang Z."/>
            <person name="Ro D.K."/>
            <person name="Shang Y."/>
            <person name="Huang S."/>
            <person name="Yan J."/>
        </authorList>
    </citation>
    <scope>NUCLEOTIDE SEQUENCE [LARGE SCALE GENOMIC DNA]</scope>
    <source>
        <strain evidence="9">Ta-2019</strain>
    </source>
</reference>
<dbReference type="SUPFAM" id="SSF47954">
    <property type="entry name" value="Cyclin-like"/>
    <property type="match status" value="2"/>
</dbReference>
<dbReference type="GO" id="GO:0016538">
    <property type="term" value="F:cyclin-dependent protein serine/threonine kinase regulator activity"/>
    <property type="evidence" value="ECO:0007669"/>
    <property type="project" value="InterPro"/>
</dbReference>
<evidence type="ECO:0000259" key="7">
    <source>
        <dbReference type="SMART" id="SM00385"/>
    </source>
</evidence>
<dbReference type="Pfam" id="PF02984">
    <property type="entry name" value="Cyclin_C"/>
    <property type="match status" value="1"/>
</dbReference>
<evidence type="ECO:0000313" key="9">
    <source>
        <dbReference type="EMBL" id="KAH9314292.1"/>
    </source>
</evidence>
<feature type="compositionally biased region" description="Polar residues" evidence="6">
    <location>
        <begin position="75"/>
        <end position="86"/>
    </location>
</feature>
<feature type="non-terminal residue" evidence="9">
    <location>
        <position position="1"/>
    </location>
</feature>
<evidence type="ECO:0000256" key="2">
    <source>
        <dbReference type="ARBA" id="ARBA00022618"/>
    </source>
</evidence>
<dbReference type="SMART" id="SM00385">
    <property type="entry name" value="CYCLIN"/>
    <property type="match status" value="2"/>
</dbReference>
<evidence type="ECO:0000256" key="3">
    <source>
        <dbReference type="ARBA" id="ARBA00023127"/>
    </source>
</evidence>
<evidence type="ECO:0000256" key="4">
    <source>
        <dbReference type="ARBA" id="ARBA00023306"/>
    </source>
</evidence>
<dbReference type="Pfam" id="PF00134">
    <property type="entry name" value="Cyclin_N"/>
    <property type="match status" value="1"/>
</dbReference>
<protein>
    <recommendedName>
        <fullName evidence="11">Cyclin N-terminal domain-containing protein</fullName>
    </recommendedName>
</protein>
<evidence type="ECO:0000256" key="6">
    <source>
        <dbReference type="SAM" id="MobiDB-lite"/>
    </source>
</evidence>
<evidence type="ECO:0000259" key="8">
    <source>
        <dbReference type="SMART" id="SM01332"/>
    </source>
</evidence>
<dbReference type="EMBL" id="JAHRHJ020000005">
    <property type="protein sequence ID" value="KAH9314292.1"/>
    <property type="molecule type" value="Genomic_DNA"/>
</dbReference>
<sequence>LVDLVLKKKKMCGKEEERRVPITRARAAAVERKARSRNTPPKRAAEEENGQGNAQPHNKRRAVLGDVTNTVLSQPLDCTTTQGQRNTGKEKRKGKPRLCKDAKALSLSIPSNENVNMNENEIVPLVLDVEGNCMDESAKAETNESEGGHTDIDGAGKEDPQMCTSYVQDIYDHLRIAELKKRPGPNFMETLQKDITPNMRGILIDWLVEVSEEYKLVPDTLYLTVGYIDRFLSVYPVSRHKLQLLGVSCMLIASKYEEICPPHIEEFCYITDNTYTREEMVSMERKILTFLHFEMTMPTIKTFLRRFVRASHIVNKAPSLEIEFLSNYLAELTLLDCSFLRYLPSLIAASALYLSLLTLDFKTCPWNSTLEHYTGYKPLQLQECVTDIYELVLKRSSSLTAIREKYRQLK</sequence>
<keyword evidence="3 5" id="KW-0195">Cyclin</keyword>
<evidence type="ECO:0000256" key="1">
    <source>
        <dbReference type="ARBA" id="ARBA00006955"/>
    </source>
</evidence>
<dbReference type="InterPro" id="IPR013763">
    <property type="entry name" value="Cyclin-like_dom"/>
</dbReference>
<dbReference type="Proteomes" id="UP000824469">
    <property type="component" value="Unassembled WGS sequence"/>
</dbReference>
<dbReference type="CDD" id="cd20506">
    <property type="entry name" value="CYCLIN_AtCycA-like_rpt2"/>
    <property type="match status" value="1"/>
</dbReference>
<dbReference type="InterPro" id="IPR006671">
    <property type="entry name" value="Cyclin_N"/>
</dbReference>
<dbReference type="GO" id="GO:0044772">
    <property type="term" value="P:mitotic cell cycle phase transition"/>
    <property type="evidence" value="ECO:0007669"/>
    <property type="project" value="InterPro"/>
</dbReference>
<feature type="domain" description="Cyclin-like" evidence="7">
    <location>
        <begin position="302"/>
        <end position="390"/>
    </location>
</feature>
<evidence type="ECO:0000256" key="5">
    <source>
        <dbReference type="RuleBase" id="RU000383"/>
    </source>
</evidence>
<dbReference type="PIRSF" id="PIRSF001771">
    <property type="entry name" value="Cyclin_A_B_D_E"/>
    <property type="match status" value="1"/>
</dbReference>
<evidence type="ECO:0008006" key="11">
    <source>
        <dbReference type="Google" id="ProtNLM"/>
    </source>
</evidence>
<dbReference type="CDD" id="cd20562">
    <property type="entry name" value="CYCLIN_AtCycA_like_rpt1"/>
    <property type="match status" value="1"/>
</dbReference>
<evidence type="ECO:0000313" key="10">
    <source>
        <dbReference type="Proteomes" id="UP000824469"/>
    </source>
</evidence>